<organism evidence="1 2">
    <name type="scientific">Naganishia adeliensis</name>
    <dbReference type="NCBI Taxonomy" id="92952"/>
    <lineage>
        <taxon>Eukaryota</taxon>
        <taxon>Fungi</taxon>
        <taxon>Dikarya</taxon>
        <taxon>Basidiomycota</taxon>
        <taxon>Agaricomycotina</taxon>
        <taxon>Tremellomycetes</taxon>
        <taxon>Filobasidiales</taxon>
        <taxon>Filobasidiaceae</taxon>
        <taxon>Naganishia</taxon>
    </lineage>
</organism>
<evidence type="ECO:0000313" key="1">
    <source>
        <dbReference type="EMBL" id="KAJ9112463.1"/>
    </source>
</evidence>
<sequence length="742" mass="79816">MAEYFGQAGFTSPHAEVDQDDAFGNEDEFGRREAAAEIHRGKMAQGRKSSTYRQGENIAKGSSLSIPPSPGPPTAQLPPLPTSHSAGPYQQHTSRPRSTTASSSTSLTSPTRRKSRIPSRDILQSALDLAQRAVTADGENEIPSALAMYRDAVGKLRSVMGRVGIELEPLDRGLGVPEPGEEEMQEIREAAGRRRRGSGGRSGHEGQTLKGIHDAYVARIVLLCQMARETPAISHPSSTGAGSVTDPSTSGFITDHSETTSSHRSGATGLGLGLPNDFQNNAVQSELPALQQNGDAQAPSMRSSASQGIFPETRPVITPRIASLSAYQTVPVPLAPVPSSSSTQLDKSLTQTQQPSSLGHDRDFSYEFVEKAELHTSPLDAVQSRVHPGLNRSNSSVPSRPSKNPLRSAARTQPPEDKISISDLTTRAIDPDSTQMNRHPSSRTLVSPENIVSIVVSSEAEGTPHDRGAGAHDHKLQRIRSNQSGKTIRLAPLSTSSDMNAPPSNTITMPFYVLRQIKDSMTLPNGAFISQGLFVPRATWAQVGVKIPAMETKIRIMELLSESLEVVRKAVSVAGVGMTAGSLHPTVPEPSQVAGVKILDAALDDLEALTVEIQKILAKKLGDGKSFAKPRKSNKNSISNWGSKFSKTLDKMTTGKSLDSTSTYNESLVRLCADAQTIETCITSMTADPFRIQSSPEARSALDSKLSRISDFFADVVLRFVLQDLSVLLAKYLKQSNKWLEE</sequence>
<accession>A0ACC2WL62</accession>
<dbReference type="Proteomes" id="UP001230649">
    <property type="component" value="Unassembled WGS sequence"/>
</dbReference>
<evidence type="ECO:0000313" key="2">
    <source>
        <dbReference type="Proteomes" id="UP001230649"/>
    </source>
</evidence>
<keyword evidence="2" id="KW-1185">Reference proteome</keyword>
<dbReference type="EMBL" id="JASBWS010000015">
    <property type="protein sequence ID" value="KAJ9112463.1"/>
    <property type="molecule type" value="Genomic_DNA"/>
</dbReference>
<name>A0ACC2WL62_9TREE</name>
<comment type="caution">
    <text evidence="1">The sequence shown here is derived from an EMBL/GenBank/DDBJ whole genome shotgun (WGS) entry which is preliminary data.</text>
</comment>
<reference evidence="1" key="1">
    <citation type="submission" date="2023-04" db="EMBL/GenBank/DDBJ databases">
        <title>Draft Genome sequencing of Naganishia species isolated from polar environments using Oxford Nanopore Technology.</title>
        <authorList>
            <person name="Leo P."/>
            <person name="Venkateswaran K."/>
        </authorList>
    </citation>
    <scope>NUCLEOTIDE SEQUENCE</scope>
    <source>
        <strain evidence="1">MNA-CCFEE 5262</strain>
    </source>
</reference>
<protein>
    <submittedName>
        <fullName evidence="1">Uncharacterized protein</fullName>
    </submittedName>
</protein>
<proteinExistence type="predicted"/>
<gene>
    <name evidence="1" type="ORF">QFC20_002251</name>
</gene>